<name>A0A931FH95_9BACT</name>
<dbReference type="Proteomes" id="UP000645610">
    <property type="component" value="Unassembled WGS sequence"/>
</dbReference>
<protein>
    <submittedName>
        <fullName evidence="1">Uncharacterized protein</fullName>
    </submittedName>
</protein>
<sequence length="126" mass="14175">MADLRTLSLYLPHHTTVEAPGLGRGLLHGLPSHHIGDGGQLASVRFDREGSDFPDWYELERVKPVLYSSDDKDELLKPFIYNGLSFSAYQLTAKKLEQMAAIVDYCRALGIALNLSPDQYIRKELK</sequence>
<evidence type="ECO:0000313" key="2">
    <source>
        <dbReference type="Proteomes" id="UP000645610"/>
    </source>
</evidence>
<evidence type="ECO:0000313" key="1">
    <source>
        <dbReference type="EMBL" id="MBF9140817.1"/>
    </source>
</evidence>
<organism evidence="1 2">
    <name type="scientific">Hymenobacter properus</name>
    <dbReference type="NCBI Taxonomy" id="2791026"/>
    <lineage>
        <taxon>Bacteria</taxon>
        <taxon>Pseudomonadati</taxon>
        <taxon>Bacteroidota</taxon>
        <taxon>Cytophagia</taxon>
        <taxon>Cytophagales</taxon>
        <taxon>Hymenobacteraceae</taxon>
        <taxon>Hymenobacter</taxon>
    </lineage>
</organism>
<comment type="caution">
    <text evidence="1">The sequence shown here is derived from an EMBL/GenBank/DDBJ whole genome shotgun (WGS) entry which is preliminary data.</text>
</comment>
<dbReference type="RefSeq" id="WP_196285153.1">
    <property type="nucleotide sequence ID" value="NZ_JADQDP010000001.1"/>
</dbReference>
<gene>
    <name evidence="1" type="ORF">I2I01_04180</name>
</gene>
<reference evidence="1 2" key="1">
    <citation type="submission" date="2020-11" db="EMBL/GenBank/DDBJ databases">
        <authorList>
            <person name="Kim M.K."/>
        </authorList>
    </citation>
    <scope>NUCLEOTIDE SEQUENCE [LARGE SCALE GENOMIC DNA]</scope>
    <source>
        <strain evidence="1 2">BT439</strain>
    </source>
</reference>
<dbReference type="AlphaFoldDB" id="A0A931FH95"/>
<proteinExistence type="predicted"/>
<accession>A0A931FH95</accession>
<dbReference type="EMBL" id="JADQDP010000001">
    <property type="protein sequence ID" value="MBF9140817.1"/>
    <property type="molecule type" value="Genomic_DNA"/>
</dbReference>
<keyword evidence="2" id="KW-1185">Reference proteome</keyword>